<dbReference type="KEGG" id="hro:HELRODRAFT_167606"/>
<evidence type="ECO:0000313" key="3">
    <source>
        <dbReference type="EnsemblMetazoa" id="HelroP167606"/>
    </source>
</evidence>
<evidence type="ECO:0000313" key="4">
    <source>
        <dbReference type="Proteomes" id="UP000015101"/>
    </source>
</evidence>
<dbReference type="AlphaFoldDB" id="T1EZJ6"/>
<dbReference type="Proteomes" id="UP000015101">
    <property type="component" value="Unassembled WGS sequence"/>
</dbReference>
<dbReference type="GeneID" id="20201996"/>
<dbReference type="InParanoid" id="T1EZJ6"/>
<evidence type="ECO:0000256" key="1">
    <source>
        <dbReference type="SAM" id="MobiDB-lite"/>
    </source>
</evidence>
<reference evidence="2 4" key="2">
    <citation type="journal article" date="2013" name="Nature">
        <title>Insights into bilaterian evolution from three spiralian genomes.</title>
        <authorList>
            <person name="Simakov O."/>
            <person name="Marletaz F."/>
            <person name="Cho S.J."/>
            <person name="Edsinger-Gonzales E."/>
            <person name="Havlak P."/>
            <person name="Hellsten U."/>
            <person name="Kuo D.H."/>
            <person name="Larsson T."/>
            <person name="Lv J."/>
            <person name="Arendt D."/>
            <person name="Savage R."/>
            <person name="Osoegawa K."/>
            <person name="de Jong P."/>
            <person name="Grimwood J."/>
            <person name="Chapman J.A."/>
            <person name="Shapiro H."/>
            <person name="Aerts A."/>
            <person name="Otillar R.P."/>
            <person name="Terry A.Y."/>
            <person name="Boore J.L."/>
            <person name="Grigoriev I.V."/>
            <person name="Lindberg D.R."/>
            <person name="Seaver E.C."/>
            <person name="Weisblat D.A."/>
            <person name="Putnam N.H."/>
            <person name="Rokhsar D.S."/>
        </authorList>
    </citation>
    <scope>NUCLEOTIDE SEQUENCE</scope>
</reference>
<accession>T1EZJ6</accession>
<dbReference type="EnsemblMetazoa" id="HelroT167606">
    <property type="protein sequence ID" value="HelroP167606"/>
    <property type="gene ID" value="HelroG167606"/>
</dbReference>
<dbReference type="CTD" id="20201996"/>
<proteinExistence type="predicted"/>
<dbReference type="RefSeq" id="XP_009011343.1">
    <property type="nucleotide sequence ID" value="XM_009013095.1"/>
</dbReference>
<reference evidence="4" key="1">
    <citation type="submission" date="2012-12" db="EMBL/GenBank/DDBJ databases">
        <authorList>
            <person name="Hellsten U."/>
            <person name="Grimwood J."/>
            <person name="Chapman J.A."/>
            <person name="Shapiro H."/>
            <person name="Aerts A."/>
            <person name="Otillar R.P."/>
            <person name="Terry A.Y."/>
            <person name="Boore J.L."/>
            <person name="Simakov O."/>
            <person name="Marletaz F."/>
            <person name="Cho S.-J."/>
            <person name="Edsinger-Gonzales E."/>
            <person name="Havlak P."/>
            <person name="Kuo D.-H."/>
            <person name="Larsson T."/>
            <person name="Lv J."/>
            <person name="Arendt D."/>
            <person name="Savage R."/>
            <person name="Osoegawa K."/>
            <person name="de Jong P."/>
            <person name="Lindberg D.R."/>
            <person name="Seaver E.C."/>
            <person name="Weisblat D.A."/>
            <person name="Putnam N.H."/>
            <person name="Grigoriev I.V."/>
            <person name="Rokhsar D.S."/>
        </authorList>
    </citation>
    <scope>NUCLEOTIDE SEQUENCE</scope>
</reference>
<dbReference type="EMBL" id="AMQM01002818">
    <property type="status" value="NOT_ANNOTATED_CDS"/>
    <property type="molecule type" value="Genomic_DNA"/>
</dbReference>
<dbReference type="EMBL" id="KB095858">
    <property type="protein sequence ID" value="ESO11074.1"/>
    <property type="molecule type" value="Genomic_DNA"/>
</dbReference>
<keyword evidence="4" id="KW-1185">Reference proteome</keyword>
<evidence type="ECO:0000313" key="2">
    <source>
        <dbReference type="EMBL" id="ESO11074.1"/>
    </source>
</evidence>
<organism evidence="3 4">
    <name type="scientific">Helobdella robusta</name>
    <name type="common">Californian leech</name>
    <dbReference type="NCBI Taxonomy" id="6412"/>
    <lineage>
        <taxon>Eukaryota</taxon>
        <taxon>Metazoa</taxon>
        <taxon>Spiralia</taxon>
        <taxon>Lophotrochozoa</taxon>
        <taxon>Annelida</taxon>
        <taxon>Clitellata</taxon>
        <taxon>Hirudinea</taxon>
        <taxon>Rhynchobdellida</taxon>
        <taxon>Glossiphoniidae</taxon>
        <taxon>Helobdella</taxon>
    </lineage>
</organism>
<feature type="compositionally biased region" description="Polar residues" evidence="1">
    <location>
        <begin position="49"/>
        <end position="67"/>
    </location>
</feature>
<dbReference type="HOGENOM" id="CLU_998453_0_0_1"/>
<protein>
    <submittedName>
        <fullName evidence="2 3">Uncharacterized protein</fullName>
    </submittedName>
</protein>
<gene>
    <name evidence="3" type="primary">20201996</name>
    <name evidence="2" type="ORF">HELRODRAFT_167606</name>
</gene>
<feature type="region of interest" description="Disordered" evidence="1">
    <location>
        <begin position="44"/>
        <end position="78"/>
    </location>
</feature>
<reference evidence="3" key="3">
    <citation type="submission" date="2015-06" db="UniProtKB">
        <authorList>
            <consortium name="EnsemblMetazoa"/>
        </authorList>
    </citation>
    <scope>IDENTIFICATION</scope>
</reference>
<name>T1EZJ6_HELRO</name>
<sequence>MVPLDVVHHAAGDMFRIMCSSEAVQKRWKLKGFLVACACPQPPEEKQVNNKATSTRSRGSNYYNQQGHNHKNQQRHQQPAYIEQEYDKSWNIISDSNNNNNNNTATTTMNNLHDYSQSFIDIMKPTLPPSPLSSSSLMMTSSSYHHVTEMGDIMSFADLDASDFPPSNTISKQHSYTKQLHQNTFQHQHCYPKNHSNNYTLQQPQRDGEKVKLSGAGVAMTRFKRRKISPITCKICTAYRHAECSQLAQSVGVPCLALLLREYMVRILSVRNSKTIIGV</sequence>